<comment type="caution">
    <text evidence="1">The sequence shown here is derived from an EMBL/GenBank/DDBJ whole genome shotgun (WGS) entry which is preliminary data.</text>
</comment>
<dbReference type="EMBL" id="JBHPBY010000303">
    <property type="protein sequence ID" value="MFC1852361.1"/>
    <property type="molecule type" value="Genomic_DNA"/>
</dbReference>
<evidence type="ECO:0000313" key="2">
    <source>
        <dbReference type="Proteomes" id="UP001594351"/>
    </source>
</evidence>
<dbReference type="Proteomes" id="UP001594351">
    <property type="component" value="Unassembled WGS sequence"/>
</dbReference>
<reference evidence="1 2" key="1">
    <citation type="submission" date="2024-09" db="EMBL/GenBank/DDBJ databases">
        <title>Laminarin stimulates single cell rates of sulfate reduction while oxygen inhibits transcriptomic activity in coastal marine sediment.</title>
        <authorList>
            <person name="Lindsay M."/>
            <person name="Orcutt B."/>
            <person name="Emerson D."/>
            <person name="Stepanauskas R."/>
            <person name="D'Angelo T."/>
        </authorList>
    </citation>
    <scope>NUCLEOTIDE SEQUENCE [LARGE SCALE GENOMIC DNA]</scope>
    <source>
        <strain evidence="1">SAG AM-311-K15</strain>
    </source>
</reference>
<sequence>MHFEIIGVIEEIEIIAIGGKIKDIMRLRKQFGQGRWRKLKGVARVKLQNGKICNAEVHWYEAHGIGKRKLKIKRILD</sequence>
<proteinExistence type="predicted"/>
<protein>
    <submittedName>
        <fullName evidence="1">Uncharacterized protein</fullName>
    </submittedName>
</protein>
<organism evidence="1 2">
    <name type="scientific">candidate division CSSED10-310 bacterium</name>
    <dbReference type="NCBI Taxonomy" id="2855610"/>
    <lineage>
        <taxon>Bacteria</taxon>
        <taxon>Bacteria division CSSED10-310</taxon>
    </lineage>
</organism>
<name>A0ABV6Z204_UNCC1</name>
<accession>A0ABV6Z204</accession>
<evidence type="ECO:0000313" key="1">
    <source>
        <dbReference type="EMBL" id="MFC1852361.1"/>
    </source>
</evidence>
<keyword evidence="2" id="KW-1185">Reference proteome</keyword>
<gene>
    <name evidence="1" type="ORF">ACFL27_19360</name>
</gene>